<keyword evidence="5" id="KW-1133">Transmembrane helix</keyword>
<protein>
    <submittedName>
        <fullName evidence="6">Uncharacterized protein</fullName>
    </submittedName>
</protein>
<dbReference type="PANTHER" id="PTHR24305:SF166">
    <property type="entry name" value="CYTOCHROME P450 12A4, MITOCHONDRIAL-RELATED"/>
    <property type="match status" value="1"/>
</dbReference>
<dbReference type="InterPro" id="IPR050121">
    <property type="entry name" value="Cytochrome_P450_monoxygenase"/>
</dbReference>
<gene>
    <name evidence="6" type="ORF">HIM_04428</name>
</gene>
<keyword evidence="5" id="KW-0472">Membrane</keyword>
<evidence type="ECO:0000256" key="3">
    <source>
        <dbReference type="ARBA" id="ARBA00022723"/>
    </source>
</evidence>
<accession>A0A0F7ZLF9</accession>
<dbReference type="GO" id="GO:0004497">
    <property type="term" value="F:monooxygenase activity"/>
    <property type="evidence" value="ECO:0007669"/>
    <property type="project" value="InterPro"/>
</dbReference>
<keyword evidence="2" id="KW-0349">Heme</keyword>
<organism evidence="6 7">
    <name type="scientific">Hirsutella minnesotensis 3608</name>
    <dbReference type="NCBI Taxonomy" id="1043627"/>
    <lineage>
        <taxon>Eukaryota</taxon>
        <taxon>Fungi</taxon>
        <taxon>Dikarya</taxon>
        <taxon>Ascomycota</taxon>
        <taxon>Pezizomycotina</taxon>
        <taxon>Sordariomycetes</taxon>
        <taxon>Hypocreomycetidae</taxon>
        <taxon>Hypocreales</taxon>
        <taxon>Ophiocordycipitaceae</taxon>
        <taxon>Hirsutella</taxon>
    </lineage>
</organism>
<dbReference type="Gene3D" id="1.10.630.10">
    <property type="entry name" value="Cytochrome P450"/>
    <property type="match status" value="1"/>
</dbReference>
<dbReference type="Pfam" id="PF00067">
    <property type="entry name" value="p450"/>
    <property type="match status" value="1"/>
</dbReference>
<reference evidence="6 7" key="1">
    <citation type="journal article" date="2014" name="Genome Biol. Evol.">
        <title>Comparative genomics and transcriptomics analyses reveal divergent lifestyle features of nematode endoparasitic fungus Hirsutella minnesotensis.</title>
        <authorList>
            <person name="Lai Y."/>
            <person name="Liu K."/>
            <person name="Zhang X."/>
            <person name="Zhang X."/>
            <person name="Li K."/>
            <person name="Wang N."/>
            <person name="Shu C."/>
            <person name="Wu Y."/>
            <person name="Wang C."/>
            <person name="Bushley K.E."/>
            <person name="Xiang M."/>
            <person name="Liu X."/>
        </authorList>
    </citation>
    <scope>NUCLEOTIDE SEQUENCE [LARGE SCALE GENOMIC DNA]</scope>
    <source>
        <strain evidence="6 7">3608</strain>
    </source>
</reference>
<dbReference type="InterPro" id="IPR036396">
    <property type="entry name" value="Cyt_P450_sf"/>
</dbReference>
<dbReference type="OrthoDB" id="1470350at2759"/>
<dbReference type="GO" id="GO:0020037">
    <property type="term" value="F:heme binding"/>
    <property type="evidence" value="ECO:0007669"/>
    <property type="project" value="InterPro"/>
</dbReference>
<evidence type="ECO:0000256" key="5">
    <source>
        <dbReference type="SAM" id="Phobius"/>
    </source>
</evidence>
<dbReference type="AlphaFoldDB" id="A0A0F7ZLF9"/>
<sequence length="522" mass="58966">MVVALAGDALFLTLTRKFSGPQLFALFVTLWSVQLVIWGLWSTFVWPHYMSPLRNLPHPGNSHWLLGHYPQVGVFEKRKWATIYERTDFIRTLGVFNRETLLVTSPKAISEILVSKNYNFPKAHMSRHFARRYVGHGILDATGKEHKTQRRKFAPVFAFGRIRHLYATFWDKAGEATTAMTAACKSGRSAKVDIHAWAVRCTLDIIGKAGMDVDFGAIQNENNAIIQSYADLHQLSWQDAILTLLSLRFPEWFVSRIPLQRNRVFSKSMYHIRKACQKAIQSKKRMMDEKQQSTPDICSTALESGLFASDERLTEQLMGFLFTGHHTTAKALTAAIYALCCFPEKQRLLREEIRQVLPPVDGTGEICGDDIENMPYLNAVCKEVLRKYIEAESTREAACEIMIQGQVIPRGTTIVLSSCYTNTDPVLWGEDANEFKPERWLEDSSGNGGATSNYAFLSFMHGPQSCIATRYALGELACLVAAWIGRLEFSLCDKELLNEGKLPPKALESQLCVQIRVVEGWP</sequence>
<evidence type="ECO:0000256" key="2">
    <source>
        <dbReference type="ARBA" id="ARBA00022617"/>
    </source>
</evidence>
<dbReference type="GO" id="GO:0016705">
    <property type="term" value="F:oxidoreductase activity, acting on paired donors, with incorporation or reduction of molecular oxygen"/>
    <property type="evidence" value="ECO:0007669"/>
    <property type="project" value="InterPro"/>
</dbReference>
<evidence type="ECO:0000256" key="1">
    <source>
        <dbReference type="ARBA" id="ARBA00010617"/>
    </source>
</evidence>
<proteinExistence type="inferred from homology"/>
<evidence type="ECO:0000256" key="4">
    <source>
        <dbReference type="ARBA" id="ARBA00023004"/>
    </source>
</evidence>
<dbReference type="PANTHER" id="PTHR24305">
    <property type="entry name" value="CYTOCHROME P450"/>
    <property type="match status" value="1"/>
</dbReference>
<dbReference type="EMBL" id="KQ030512">
    <property type="protein sequence ID" value="KJZ76346.1"/>
    <property type="molecule type" value="Genomic_DNA"/>
</dbReference>
<dbReference type="SUPFAM" id="SSF48264">
    <property type="entry name" value="Cytochrome P450"/>
    <property type="match status" value="1"/>
</dbReference>
<dbReference type="GO" id="GO:0005506">
    <property type="term" value="F:iron ion binding"/>
    <property type="evidence" value="ECO:0007669"/>
    <property type="project" value="InterPro"/>
</dbReference>
<keyword evidence="3" id="KW-0479">Metal-binding</keyword>
<comment type="similarity">
    <text evidence="1">Belongs to the cytochrome P450 family.</text>
</comment>
<dbReference type="InterPro" id="IPR001128">
    <property type="entry name" value="Cyt_P450"/>
</dbReference>
<keyword evidence="5" id="KW-0812">Transmembrane</keyword>
<feature type="transmembrane region" description="Helical" evidence="5">
    <location>
        <begin position="23"/>
        <end position="46"/>
    </location>
</feature>
<name>A0A0F7ZLF9_9HYPO</name>
<evidence type="ECO:0000313" key="7">
    <source>
        <dbReference type="Proteomes" id="UP000054481"/>
    </source>
</evidence>
<keyword evidence="7" id="KW-1185">Reference proteome</keyword>
<dbReference type="CDD" id="cd11069">
    <property type="entry name" value="CYP_FUM15-like"/>
    <property type="match status" value="1"/>
</dbReference>
<dbReference type="Proteomes" id="UP000054481">
    <property type="component" value="Unassembled WGS sequence"/>
</dbReference>
<keyword evidence="4" id="KW-0408">Iron</keyword>
<evidence type="ECO:0000313" key="6">
    <source>
        <dbReference type="EMBL" id="KJZ76346.1"/>
    </source>
</evidence>